<dbReference type="SMART" id="SM00220">
    <property type="entry name" value="S_TKc"/>
    <property type="match status" value="1"/>
</dbReference>
<keyword evidence="11" id="KW-0418">Kinase</keyword>
<evidence type="ECO:0000256" key="1">
    <source>
        <dbReference type="ARBA" id="ARBA00004141"/>
    </source>
</evidence>
<comment type="similarity">
    <text evidence="2">Belongs to the protein kinase superfamily. Ser/Thr protein kinase family.</text>
</comment>
<evidence type="ECO:0000256" key="19">
    <source>
        <dbReference type="PROSITE-ProRule" id="PRU10141"/>
    </source>
</evidence>
<protein>
    <recommendedName>
        <fullName evidence="3">non-specific serine/threonine protein kinase</fullName>
        <ecNumber evidence="3">2.7.11.1</ecNumber>
    </recommendedName>
</protein>
<evidence type="ECO:0000259" key="22">
    <source>
        <dbReference type="PROSITE" id="PS50011"/>
    </source>
</evidence>
<feature type="transmembrane region" description="Helical" evidence="21">
    <location>
        <begin position="1179"/>
        <end position="1200"/>
    </location>
</feature>
<feature type="transmembrane region" description="Helical" evidence="21">
    <location>
        <begin position="1242"/>
        <end position="1267"/>
    </location>
</feature>
<dbReference type="InterPro" id="IPR000719">
    <property type="entry name" value="Prot_kinase_dom"/>
</dbReference>
<evidence type="ECO:0000256" key="18">
    <source>
        <dbReference type="ARBA" id="ARBA00048679"/>
    </source>
</evidence>
<feature type="binding site" evidence="19">
    <location>
        <position position="682"/>
    </location>
    <ligand>
        <name>ATP</name>
        <dbReference type="ChEBI" id="CHEBI:30616"/>
    </ligand>
</feature>
<evidence type="ECO:0000256" key="15">
    <source>
        <dbReference type="ARBA" id="ARBA00023170"/>
    </source>
</evidence>
<dbReference type="FunFam" id="3.80.10.10:FF:000387">
    <property type="entry name" value="Probable LRR receptor-like serine/threonine-protein kinase At1g06840"/>
    <property type="match status" value="1"/>
</dbReference>
<dbReference type="Gene3D" id="1.10.510.10">
    <property type="entry name" value="Transferase(Phosphotransferase) domain 1"/>
    <property type="match status" value="2"/>
</dbReference>
<reference evidence="23 24" key="1">
    <citation type="journal article" date="2023" name="Mol. Ecol. Resour.">
        <title>Chromosome-level genome assembly of a triploid poplar Populus alba 'Berolinensis'.</title>
        <authorList>
            <person name="Chen S."/>
            <person name="Yu Y."/>
            <person name="Wang X."/>
            <person name="Wang S."/>
            <person name="Zhang T."/>
            <person name="Zhou Y."/>
            <person name="He R."/>
            <person name="Meng N."/>
            <person name="Wang Y."/>
            <person name="Liu W."/>
            <person name="Liu Z."/>
            <person name="Liu J."/>
            <person name="Guo Q."/>
            <person name="Huang H."/>
            <person name="Sederoff R.R."/>
            <person name="Wang G."/>
            <person name="Qu G."/>
            <person name="Chen S."/>
        </authorList>
    </citation>
    <scope>NUCLEOTIDE SEQUENCE [LARGE SCALE GENOMIC DNA]</scope>
    <source>
        <strain evidence="23">SC-2020</strain>
    </source>
</reference>
<evidence type="ECO:0000256" key="6">
    <source>
        <dbReference type="ARBA" id="ARBA00022679"/>
    </source>
</evidence>
<dbReference type="Pfam" id="PF07714">
    <property type="entry name" value="PK_Tyr_Ser-Thr"/>
    <property type="match status" value="1"/>
</dbReference>
<dbReference type="InterPro" id="IPR013210">
    <property type="entry name" value="LRR_N_plant-typ"/>
</dbReference>
<sequence length="1508" mass="162633">MFGAYFYCWAPVSLLVTGIMGFDYLPCLGMEMLQLRTWGCVFLLSYCYLLLLTVAQVTNPSEANALLAVKNSLIDPMKQLSNWNKGDPCTSNWTGVFCYDATWTDGYLHVRELQLLNLNLSGNLAPELGQLSQLAILDFMWNELTGSIPREIGNLSSLKLLLLNGNKLSGPLPDELGNLSKLIRLQVDQNNISGPIPKSFANMSSIRHFHLNNNSISGQIPPELSKLSTLIHLLLDNNNLSGYLPLELSKFPEMRIIQLDNNNFNGSEIPATYGSLSRLVKLSLRNCSLQGSIPDLSSIPNLYYLDLSKNNLRGSLPSKLSDTMRTIDLSENHLSGSIPGSFSDLSFLQRLSLENNQLNGSVPANIWQNMTSAKSASFIIDLRNNSLSIISGALNPPDNVTLRLGGNPICENANVANIIQFCEFEAGGDRTTERSMNSTMTCPVQACPVDNFFEYVPASPLSCFCASPLRIGYRLKSPSFSYFDPYALTFELHVTRALKLNLYQLSIDSYFWEEGPRLRMHLKIFPPATNMHSSTFNVSEVGRIRGAFTSWHFPGDDLFGPYELLNFTLVGPYAAIHFDTKGKNISKGIWVAVILGAIACTIAVSAVVTLLIARRYARKHRNLSRRHSSSKASIKIDGVKGFTFKEMALATDNFNCSTQVGRGGYGKVYRGVLSGNSIVAIKRTEEGSLQGQKEFLTEIKLLSRLHHINLVSLVGYCEEKEEQMLVYEFMPNGTLRDWLSGRAKGTLNFGTRLRIALGSAKGILYLHTEAQPPVFHRDIKATNILLDSKLTAKVADFGLSRLAPVLDDEGNLPNHVSTVVRGTPVNMAHQSGVMFSIIDNRMGAYPSECVERFVALALSCCHDRQEKRPSMQDVVRELETILKMLPEADAIYAESTSTYSGKSTPTNSGKLASSSSFYSSQYLYESSCLLGSDLSSESDSDNSERLRSAPLKNVRNSAIDGSGTENAVDFEGTSGGSEERKGGYNRVSISTVALFTLAMAAATGLGAVPFFFVELDPHWEGLCGGTAAGVMLAASFDLIQEGQSHGSGSWVVIGILSGGIFILLCKKFLEQYGEVSMLDITGADATKVVLVIGIMTLHSFGEGSGVGVSFAGSKGFSQGLLVTLAIAVHNIPEGLAVSMMLASKGFSPQNAMLWSVITSLPQPIVAVPAFICADAFSKFLPFCTGFAAGCMIWMVVAEVLPDAFKEASHPQVASAATISVAFMEALSTAFENFSHDYSSEDASGFFVSLLFGLGPLLGGFILVVFALAFHLQHALLMGAASGIAFVLAAWRPLQLLVSSKMGFFPLMSLLALGAAFVHVSSSSILKIAGRKKASVNNLPSVTGFPVSVHTLQSFLSCGAVAFHALAEGLALGVAAPKAYGLGRHMVLPVSLHGLPRGAAVASCIFGATDSWHSALAAATLIGFVGPISAIGAILARIDYSGLDHVMVFACGGLLPSFGSIIRRGVRLDTRRGGFGLAVGVGFASLCLMCTKLVCLHTPYCNSAPEAVR</sequence>
<evidence type="ECO:0000256" key="2">
    <source>
        <dbReference type="ARBA" id="ARBA00008684"/>
    </source>
</evidence>
<dbReference type="InterPro" id="IPR011009">
    <property type="entry name" value="Kinase-like_dom_sf"/>
</dbReference>
<evidence type="ECO:0000256" key="21">
    <source>
        <dbReference type="SAM" id="Phobius"/>
    </source>
</evidence>
<feature type="transmembrane region" description="Helical" evidence="21">
    <location>
        <begin position="6"/>
        <end position="25"/>
    </location>
</feature>
<keyword evidence="13 21" id="KW-1133">Transmembrane helix</keyword>
<dbReference type="Pfam" id="PF02535">
    <property type="entry name" value="Zip"/>
    <property type="match status" value="1"/>
</dbReference>
<evidence type="ECO:0000256" key="8">
    <source>
        <dbReference type="ARBA" id="ARBA00022729"/>
    </source>
</evidence>
<evidence type="ECO:0000256" key="14">
    <source>
        <dbReference type="ARBA" id="ARBA00023136"/>
    </source>
</evidence>
<feature type="domain" description="Protein kinase" evidence="22">
    <location>
        <begin position="654"/>
        <end position="923"/>
    </location>
</feature>
<dbReference type="InterPro" id="IPR003591">
    <property type="entry name" value="Leu-rich_rpt_typical-subtyp"/>
</dbReference>
<dbReference type="FunFam" id="3.80.10.10:FF:000383">
    <property type="entry name" value="Leucine-rich repeat receptor protein kinase EMS1"/>
    <property type="match status" value="1"/>
</dbReference>
<organism evidence="23 24">
    <name type="scientific">Populus alba x Populus x berolinensis</name>
    <dbReference type="NCBI Taxonomy" id="444605"/>
    <lineage>
        <taxon>Eukaryota</taxon>
        <taxon>Viridiplantae</taxon>
        <taxon>Streptophyta</taxon>
        <taxon>Embryophyta</taxon>
        <taxon>Tracheophyta</taxon>
        <taxon>Spermatophyta</taxon>
        <taxon>Magnoliopsida</taxon>
        <taxon>eudicotyledons</taxon>
        <taxon>Gunneridae</taxon>
        <taxon>Pentapetalae</taxon>
        <taxon>rosids</taxon>
        <taxon>fabids</taxon>
        <taxon>Malpighiales</taxon>
        <taxon>Salicaceae</taxon>
        <taxon>Saliceae</taxon>
        <taxon>Populus</taxon>
    </lineage>
</organism>
<dbReference type="SUPFAM" id="SSF56112">
    <property type="entry name" value="Protein kinase-like (PK-like)"/>
    <property type="match status" value="1"/>
</dbReference>
<dbReference type="InterPro" id="IPR055414">
    <property type="entry name" value="LRR_R13L4/SHOC2-like"/>
</dbReference>
<evidence type="ECO:0000256" key="4">
    <source>
        <dbReference type="ARBA" id="ARBA00022527"/>
    </source>
</evidence>
<dbReference type="PROSITE" id="PS00107">
    <property type="entry name" value="PROTEIN_KINASE_ATP"/>
    <property type="match status" value="1"/>
</dbReference>
<feature type="transmembrane region" description="Helical" evidence="21">
    <location>
        <begin position="1153"/>
        <end position="1173"/>
    </location>
</feature>
<proteinExistence type="inferred from homology"/>
<evidence type="ECO:0000256" key="11">
    <source>
        <dbReference type="ARBA" id="ARBA00022777"/>
    </source>
</evidence>
<feature type="transmembrane region" description="Helical" evidence="21">
    <location>
        <begin position="1414"/>
        <end position="1435"/>
    </location>
</feature>
<feature type="transmembrane region" description="Helical" evidence="21">
    <location>
        <begin position="589"/>
        <end position="613"/>
    </location>
</feature>
<dbReference type="Gene3D" id="3.30.200.20">
    <property type="entry name" value="Phosphorylase Kinase, domain 1"/>
    <property type="match status" value="1"/>
</dbReference>
<dbReference type="PANTHER" id="PTHR45974:SF216">
    <property type="entry name" value="PROTEIN KINASE DOMAIN-CONTAINING PROTEIN"/>
    <property type="match status" value="1"/>
</dbReference>
<evidence type="ECO:0000256" key="3">
    <source>
        <dbReference type="ARBA" id="ARBA00012513"/>
    </source>
</evidence>
<evidence type="ECO:0000256" key="13">
    <source>
        <dbReference type="ARBA" id="ARBA00022989"/>
    </source>
</evidence>
<dbReference type="GO" id="GO:0046873">
    <property type="term" value="F:metal ion transmembrane transporter activity"/>
    <property type="evidence" value="ECO:0007669"/>
    <property type="project" value="InterPro"/>
</dbReference>
<comment type="catalytic activity">
    <reaction evidence="17">
        <text>L-threonyl-[protein] + ATP = O-phospho-L-threonyl-[protein] + ADP + H(+)</text>
        <dbReference type="Rhea" id="RHEA:46608"/>
        <dbReference type="Rhea" id="RHEA-COMP:11060"/>
        <dbReference type="Rhea" id="RHEA-COMP:11605"/>
        <dbReference type="ChEBI" id="CHEBI:15378"/>
        <dbReference type="ChEBI" id="CHEBI:30013"/>
        <dbReference type="ChEBI" id="CHEBI:30616"/>
        <dbReference type="ChEBI" id="CHEBI:61977"/>
        <dbReference type="ChEBI" id="CHEBI:456216"/>
        <dbReference type="EC" id="2.7.11.1"/>
    </reaction>
</comment>
<keyword evidence="9" id="KW-0677">Repeat</keyword>
<dbReference type="InterPro" id="IPR001245">
    <property type="entry name" value="Ser-Thr/Tyr_kinase_cat_dom"/>
</dbReference>
<evidence type="ECO:0000256" key="16">
    <source>
        <dbReference type="ARBA" id="ARBA00023180"/>
    </source>
</evidence>
<feature type="transmembrane region" description="Helical" evidence="21">
    <location>
        <begin position="1303"/>
        <end position="1325"/>
    </location>
</feature>
<evidence type="ECO:0000256" key="10">
    <source>
        <dbReference type="ARBA" id="ARBA00022741"/>
    </source>
</evidence>
<keyword evidence="6" id="KW-0808">Transferase</keyword>
<dbReference type="GO" id="GO:0005524">
    <property type="term" value="F:ATP binding"/>
    <property type="evidence" value="ECO:0007669"/>
    <property type="project" value="UniProtKB-UniRule"/>
</dbReference>
<feature type="transmembrane region" description="Helical" evidence="21">
    <location>
        <begin position="1077"/>
        <end position="1100"/>
    </location>
</feature>
<dbReference type="InterPro" id="IPR001611">
    <property type="entry name" value="Leu-rich_rpt"/>
</dbReference>
<dbReference type="InterPro" id="IPR017441">
    <property type="entry name" value="Protein_kinase_ATP_BS"/>
</dbReference>
<dbReference type="Proteomes" id="UP001164929">
    <property type="component" value="Chromosome 16"/>
</dbReference>
<dbReference type="GO" id="GO:0004674">
    <property type="term" value="F:protein serine/threonine kinase activity"/>
    <property type="evidence" value="ECO:0007669"/>
    <property type="project" value="UniProtKB-KW"/>
</dbReference>
<feature type="transmembrane region" description="Helical" evidence="21">
    <location>
        <begin position="1473"/>
        <end position="1493"/>
    </location>
</feature>
<dbReference type="Pfam" id="PF08263">
    <property type="entry name" value="LRRNT_2"/>
    <property type="match status" value="1"/>
</dbReference>
<dbReference type="GO" id="GO:0016020">
    <property type="term" value="C:membrane"/>
    <property type="evidence" value="ECO:0007669"/>
    <property type="project" value="UniProtKB-SubCell"/>
</dbReference>
<evidence type="ECO:0000256" key="17">
    <source>
        <dbReference type="ARBA" id="ARBA00047899"/>
    </source>
</evidence>
<feature type="transmembrane region" description="Helical" evidence="21">
    <location>
        <begin position="1047"/>
        <end position="1065"/>
    </location>
</feature>
<dbReference type="InterPro" id="IPR008271">
    <property type="entry name" value="Ser/Thr_kinase_AS"/>
</dbReference>
<feature type="transmembrane region" description="Helical" evidence="21">
    <location>
        <begin position="37"/>
        <end position="57"/>
    </location>
</feature>
<dbReference type="EMBL" id="JAQIZT010000016">
    <property type="protein sequence ID" value="KAJ6969215.1"/>
    <property type="molecule type" value="Genomic_DNA"/>
</dbReference>
<keyword evidence="16" id="KW-0325">Glycoprotein</keyword>
<dbReference type="InterPro" id="IPR032675">
    <property type="entry name" value="LRR_dom_sf"/>
</dbReference>
<dbReference type="PROSITE" id="PS00108">
    <property type="entry name" value="PROTEIN_KINASE_ST"/>
    <property type="match status" value="1"/>
</dbReference>
<gene>
    <name evidence="23" type="ORF">NC653_037012</name>
</gene>
<dbReference type="SMART" id="SM00369">
    <property type="entry name" value="LRR_TYP"/>
    <property type="match status" value="4"/>
</dbReference>
<dbReference type="PANTHER" id="PTHR45974">
    <property type="entry name" value="RECEPTOR-LIKE PROTEIN 55"/>
    <property type="match status" value="1"/>
</dbReference>
<comment type="catalytic activity">
    <reaction evidence="18">
        <text>L-seryl-[protein] + ATP = O-phospho-L-seryl-[protein] + ADP + H(+)</text>
        <dbReference type="Rhea" id="RHEA:17989"/>
        <dbReference type="Rhea" id="RHEA-COMP:9863"/>
        <dbReference type="Rhea" id="RHEA-COMP:11604"/>
        <dbReference type="ChEBI" id="CHEBI:15378"/>
        <dbReference type="ChEBI" id="CHEBI:29999"/>
        <dbReference type="ChEBI" id="CHEBI:30616"/>
        <dbReference type="ChEBI" id="CHEBI:83421"/>
        <dbReference type="ChEBI" id="CHEBI:456216"/>
        <dbReference type="EC" id="2.7.11.1"/>
    </reaction>
</comment>
<keyword evidence="24" id="KW-1185">Reference proteome</keyword>
<keyword evidence="7 21" id="KW-0812">Transmembrane</keyword>
<feature type="transmembrane region" description="Helical" evidence="21">
    <location>
        <begin position="987"/>
        <end position="1012"/>
    </location>
</feature>
<dbReference type="Pfam" id="PF00560">
    <property type="entry name" value="LRR_1"/>
    <property type="match status" value="1"/>
</dbReference>
<feature type="transmembrane region" description="Helical" evidence="21">
    <location>
        <begin position="1274"/>
        <end position="1291"/>
    </location>
</feature>
<evidence type="ECO:0000256" key="12">
    <source>
        <dbReference type="ARBA" id="ARBA00022840"/>
    </source>
</evidence>
<evidence type="ECO:0000256" key="7">
    <source>
        <dbReference type="ARBA" id="ARBA00022692"/>
    </source>
</evidence>
<accession>A0AAD6PWG5</accession>
<dbReference type="InterPro" id="IPR003689">
    <property type="entry name" value="ZIP"/>
</dbReference>
<keyword evidence="4" id="KW-0723">Serine/threonine-protein kinase</keyword>
<comment type="subcellular location">
    <subcellularLocation>
        <location evidence="1">Membrane</location>
        <topology evidence="1">Multi-pass membrane protein</topology>
    </subcellularLocation>
</comment>
<evidence type="ECO:0000256" key="5">
    <source>
        <dbReference type="ARBA" id="ARBA00022614"/>
    </source>
</evidence>
<evidence type="ECO:0000313" key="24">
    <source>
        <dbReference type="Proteomes" id="UP001164929"/>
    </source>
</evidence>
<name>A0AAD6PWG5_9ROSI</name>
<dbReference type="FunFam" id="3.30.200.20:FF:000328">
    <property type="entry name" value="Leucine-rich repeat protein kinase family protein"/>
    <property type="match status" value="1"/>
</dbReference>
<dbReference type="Pfam" id="PF23598">
    <property type="entry name" value="LRR_14"/>
    <property type="match status" value="1"/>
</dbReference>
<dbReference type="EC" id="2.7.11.1" evidence="3"/>
<keyword evidence="5" id="KW-0433">Leucine-rich repeat</keyword>
<keyword evidence="12 19" id="KW-0067">ATP-binding</keyword>
<keyword evidence="10 19" id="KW-0547">Nucleotide-binding</keyword>
<dbReference type="Gene3D" id="3.80.10.10">
    <property type="entry name" value="Ribonuclease Inhibitor"/>
    <property type="match status" value="3"/>
</dbReference>
<evidence type="ECO:0000256" key="9">
    <source>
        <dbReference type="ARBA" id="ARBA00022737"/>
    </source>
</evidence>
<keyword evidence="15" id="KW-0675">Receptor</keyword>
<keyword evidence="8" id="KW-0732">Signal</keyword>
<evidence type="ECO:0000256" key="20">
    <source>
        <dbReference type="SAM" id="MobiDB-lite"/>
    </source>
</evidence>
<dbReference type="SUPFAM" id="SSF52058">
    <property type="entry name" value="L domain-like"/>
    <property type="match status" value="1"/>
</dbReference>
<feature type="transmembrane region" description="Helical" evidence="21">
    <location>
        <begin position="1441"/>
        <end position="1461"/>
    </location>
</feature>
<keyword evidence="14 21" id="KW-0472">Membrane</keyword>
<feature type="region of interest" description="Disordered" evidence="20">
    <location>
        <begin position="939"/>
        <end position="981"/>
    </location>
</feature>
<dbReference type="PROSITE" id="PS50011">
    <property type="entry name" value="PROTEIN_KINASE_DOM"/>
    <property type="match status" value="1"/>
</dbReference>
<comment type="caution">
    <text evidence="23">The sequence shown here is derived from an EMBL/GenBank/DDBJ whole genome shotgun (WGS) entry which is preliminary data.</text>
</comment>
<evidence type="ECO:0000313" key="23">
    <source>
        <dbReference type="EMBL" id="KAJ6969215.1"/>
    </source>
</evidence>